<feature type="transmembrane region" description="Helical" evidence="7">
    <location>
        <begin position="99"/>
        <end position="117"/>
    </location>
</feature>
<dbReference type="AlphaFoldDB" id="A0A1I7GZP4"/>
<evidence type="ECO:0000256" key="3">
    <source>
        <dbReference type="ARBA" id="ARBA00022475"/>
    </source>
</evidence>
<dbReference type="eggNOG" id="COG2271">
    <property type="taxonomic scope" value="Bacteria"/>
</dbReference>
<reference evidence="10" key="1">
    <citation type="submission" date="2016-10" db="EMBL/GenBank/DDBJ databases">
        <authorList>
            <person name="Varghese N."/>
        </authorList>
    </citation>
    <scope>NUCLEOTIDE SEQUENCE [LARGE SCALE GENOMIC DNA]</scope>
    <source>
        <strain evidence="10">DSM 17980</strain>
    </source>
</reference>
<comment type="subcellular location">
    <subcellularLocation>
        <location evidence="1">Cell membrane</location>
        <topology evidence="1">Multi-pass membrane protein</topology>
    </subcellularLocation>
</comment>
<proteinExistence type="predicted"/>
<dbReference type="STRING" id="392015.SAMN05421543_103149"/>
<evidence type="ECO:0000313" key="9">
    <source>
        <dbReference type="EMBL" id="SFU53870.1"/>
    </source>
</evidence>
<evidence type="ECO:0000256" key="7">
    <source>
        <dbReference type="SAM" id="Phobius"/>
    </source>
</evidence>
<accession>A0A1I7GZP4</accession>
<feature type="transmembrane region" description="Helical" evidence="7">
    <location>
        <begin position="282"/>
        <end position="305"/>
    </location>
</feature>
<feature type="transmembrane region" description="Helical" evidence="7">
    <location>
        <begin position="414"/>
        <end position="435"/>
    </location>
</feature>
<feature type="transmembrane region" description="Helical" evidence="7">
    <location>
        <begin position="67"/>
        <end position="87"/>
    </location>
</feature>
<keyword evidence="6 7" id="KW-0472">Membrane</keyword>
<dbReference type="InterPro" id="IPR050382">
    <property type="entry name" value="MFS_Na/Anion_cotransporter"/>
</dbReference>
<evidence type="ECO:0000259" key="8">
    <source>
        <dbReference type="PROSITE" id="PS50850"/>
    </source>
</evidence>
<evidence type="ECO:0000256" key="4">
    <source>
        <dbReference type="ARBA" id="ARBA00022692"/>
    </source>
</evidence>
<name>A0A1I7GZP4_9BACL</name>
<keyword evidence="10" id="KW-1185">Reference proteome</keyword>
<gene>
    <name evidence="9" type="ORF">SAMN05421543_103149</name>
</gene>
<evidence type="ECO:0000313" key="10">
    <source>
        <dbReference type="Proteomes" id="UP000183508"/>
    </source>
</evidence>
<keyword evidence="3" id="KW-1003">Cell membrane</keyword>
<dbReference type="PANTHER" id="PTHR11662:SF399">
    <property type="entry name" value="FI19708P1-RELATED"/>
    <property type="match status" value="1"/>
</dbReference>
<keyword evidence="5 7" id="KW-1133">Transmembrane helix</keyword>
<feature type="transmembrane region" description="Helical" evidence="7">
    <location>
        <begin position="28"/>
        <end position="46"/>
    </location>
</feature>
<sequence length="446" mass="48784">MRRDRYGGETMRADIQTEMGPGLRSPGSVRWTVIIWLLIGGIINYLDRTNLSIAAKPMMDELHLSNTDIGLMGTVFSWTYALMQLPAGWLVDRFGAKRMYSIAVLWWSLATLLMGACNKMSQFIPARFLLGMGEAPCFPTSAKVTAAWFPRKERGLATGIWDSSSKWGPALAPPILVAILMATNWRMLFYVTGLIGVVFIVFWMLFYRSPEHSRRLTPEERAYIQADGAGEEQQIGQARIRWGTLFTYRTMWGMILGFFCTIWIWNIFLNFLPLYLQKTYHVTLSALGVYASIPWVGGIIGDILGGYITKRIADAGVASPMNAKRAMITVCAILAAVSVILVPLVHSLAFTITLLTLALAFISAITGSAWALAGDVAPGPMVASVGAIQNFGGYFGGAFSPVITGMIADSTGSYSLAFISGGIIAGCAALCYWFIVKKPISDEVRG</sequence>
<dbReference type="GO" id="GO:0022857">
    <property type="term" value="F:transmembrane transporter activity"/>
    <property type="evidence" value="ECO:0007669"/>
    <property type="project" value="InterPro"/>
</dbReference>
<dbReference type="InterPro" id="IPR020846">
    <property type="entry name" value="MFS_dom"/>
</dbReference>
<feature type="transmembrane region" description="Helical" evidence="7">
    <location>
        <begin position="251"/>
        <end position="276"/>
    </location>
</feature>
<organism evidence="9 10">
    <name type="scientific">Alicyclobacillus macrosporangiidus</name>
    <dbReference type="NCBI Taxonomy" id="392015"/>
    <lineage>
        <taxon>Bacteria</taxon>
        <taxon>Bacillati</taxon>
        <taxon>Bacillota</taxon>
        <taxon>Bacilli</taxon>
        <taxon>Bacillales</taxon>
        <taxon>Alicyclobacillaceae</taxon>
        <taxon>Alicyclobacillus</taxon>
    </lineage>
</organism>
<dbReference type="Proteomes" id="UP000183508">
    <property type="component" value="Unassembled WGS sequence"/>
</dbReference>
<dbReference type="PANTHER" id="PTHR11662">
    <property type="entry name" value="SOLUTE CARRIER FAMILY 17"/>
    <property type="match status" value="1"/>
</dbReference>
<feature type="transmembrane region" description="Helical" evidence="7">
    <location>
        <begin position="385"/>
        <end position="408"/>
    </location>
</feature>
<evidence type="ECO:0000256" key="2">
    <source>
        <dbReference type="ARBA" id="ARBA00022448"/>
    </source>
</evidence>
<dbReference type="InterPro" id="IPR011701">
    <property type="entry name" value="MFS"/>
</dbReference>
<keyword evidence="2" id="KW-0813">Transport</keyword>
<evidence type="ECO:0000256" key="5">
    <source>
        <dbReference type="ARBA" id="ARBA00022989"/>
    </source>
</evidence>
<feature type="transmembrane region" description="Helical" evidence="7">
    <location>
        <begin position="326"/>
        <end position="346"/>
    </location>
</feature>
<evidence type="ECO:0000256" key="1">
    <source>
        <dbReference type="ARBA" id="ARBA00004651"/>
    </source>
</evidence>
<keyword evidence="4 7" id="KW-0812">Transmembrane</keyword>
<feature type="transmembrane region" description="Helical" evidence="7">
    <location>
        <begin position="352"/>
        <end position="373"/>
    </location>
</feature>
<feature type="transmembrane region" description="Helical" evidence="7">
    <location>
        <begin position="188"/>
        <end position="207"/>
    </location>
</feature>
<dbReference type="Gene3D" id="1.20.1250.20">
    <property type="entry name" value="MFS general substrate transporter like domains"/>
    <property type="match status" value="2"/>
</dbReference>
<dbReference type="EMBL" id="FPBV01000003">
    <property type="protein sequence ID" value="SFU53870.1"/>
    <property type="molecule type" value="Genomic_DNA"/>
</dbReference>
<dbReference type="CDD" id="cd17319">
    <property type="entry name" value="MFS_ExuT_GudP_like"/>
    <property type="match status" value="1"/>
</dbReference>
<dbReference type="InterPro" id="IPR036259">
    <property type="entry name" value="MFS_trans_sf"/>
</dbReference>
<protein>
    <submittedName>
        <fullName evidence="9">Sugar phosphate permease</fullName>
    </submittedName>
</protein>
<dbReference type="SUPFAM" id="SSF103473">
    <property type="entry name" value="MFS general substrate transporter"/>
    <property type="match status" value="1"/>
</dbReference>
<feature type="domain" description="Major facilitator superfamily (MFS) profile" evidence="8">
    <location>
        <begin position="33"/>
        <end position="440"/>
    </location>
</feature>
<dbReference type="PROSITE" id="PS50850">
    <property type="entry name" value="MFS"/>
    <property type="match status" value="1"/>
</dbReference>
<evidence type="ECO:0000256" key="6">
    <source>
        <dbReference type="ARBA" id="ARBA00023136"/>
    </source>
</evidence>
<dbReference type="PIRSF" id="PIRSF002808">
    <property type="entry name" value="Hexose_phosphate_transp"/>
    <property type="match status" value="1"/>
</dbReference>
<dbReference type="GO" id="GO:0005886">
    <property type="term" value="C:plasma membrane"/>
    <property type="evidence" value="ECO:0007669"/>
    <property type="project" value="UniProtKB-SubCell"/>
</dbReference>
<dbReference type="Pfam" id="PF07690">
    <property type="entry name" value="MFS_1"/>
    <property type="match status" value="1"/>
</dbReference>
<dbReference type="InterPro" id="IPR000849">
    <property type="entry name" value="Sugar_P_transporter"/>
</dbReference>